<evidence type="ECO:0000313" key="1">
    <source>
        <dbReference type="EMBL" id="APH17346.1"/>
    </source>
</evidence>
<gene>
    <name evidence="1" type="ORF">NPD5_3723</name>
</gene>
<organism evidence="1 2">
    <name type="scientific">Clostridium sporogenes</name>
    <dbReference type="NCBI Taxonomy" id="1509"/>
    <lineage>
        <taxon>Bacteria</taxon>
        <taxon>Bacillati</taxon>
        <taxon>Bacillota</taxon>
        <taxon>Clostridia</taxon>
        <taxon>Eubacteriales</taxon>
        <taxon>Clostridiaceae</taxon>
        <taxon>Clostridium</taxon>
    </lineage>
</organism>
<dbReference type="Proteomes" id="UP000182204">
    <property type="component" value="Chromosome"/>
</dbReference>
<dbReference type="EMBL" id="CP013243">
    <property type="protein sequence ID" value="APH17346.1"/>
    <property type="molecule type" value="Genomic_DNA"/>
</dbReference>
<reference evidence="1 2" key="1">
    <citation type="submission" date="2015-11" db="EMBL/GenBank/DDBJ databases">
        <authorList>
            <person name="Hill K.K."/>
            <person name="Shirey T.B."/>
            <person name="Raphael B."/>
            <person name="Daligault H.E."/>
            <person name="Davenport K.W."/>
            <person name="Bruce D.C."/>
            <person name="Foley B.T."/>
            <person name="Johnson S.L."/>
        </authorList>
    </citation>
    <scope>NUCLEOTIDE SEQUENCE [LARGE SCALE GENOMIC DNA]</scope>
    <source>
        <strain evidence="1 2">CDC_1632</strain>
    </source>
</reference>
<accession>A0A1L3NMH7</accession>
<protein>
    <submittedName>
        <fullName evidence="1">Uncharacterized protein</fullName>
    </submittedName>
</protein>
<evidence type="ECO:0000313" key="2">
    <source>
        <dbReference type="Proteomes" id="UP000182204"/>
    </source>
</evidence>
<dbReference type="RefSeq" id="WP_072586943.1">
    <property type="nucleotide sequence ID" value="NZ_CP013243.1"/>
</dbReference>
<name>A0A1L3NMH7_CLOSG</name>
<dbReference type="AlphaFoldDB" id="A0A1L3NMH7"/>
<proteinExistence type="predicted"/>
<sequence>MKISYIKILSFRFELLKIFKRVSKTNNALNNNKPLEHLKGKEYPIYVEGKLVRETIDKSGDFIQVGERFRAMTDNVENEEGLSQNLFLG</sequence>